<reference evidence="2" key="1">
    <citation type="submission" date="2017-09" db="EMBL/GenBank/DDBJ databases">
        <title>Depth-based differentiation of microbial function through sediment-hosted aquifers and enrichment of novel symbionts in the deep terrestrial subsurface.</title>
        <authorList>
            <person name="Probst A.J."/>
            <person name="Ladd B."/>
            <person name="Jarett J.K."/>
            <person name="Geller-Mcgrath D.E."/>
            <person name="Sieber C.M.K."/>
            <person name="Emerson J.B."/>
            <person name="Anantharaman K."/>
            <person name="Thomas B.C."/>
            <person name="Malmstrom R."/>
            <person name="Stieglmeier M."/>
            <person name="Klingl A."/>
            <person name="Woyke T."/>
            <person name="Ryan C.M."/>
            <person name="Banfield J.F."/>
        </authorList>
    </citation>
    <scope>NUCLEOTIDE SEQUENCE [LARGE SCALE GENOMIC DNA]</scope>
</reference>
<evidence type="ECO:0000313" key="2">
    <source>
        <dbReference type="Proteomes" id="UP000228711"/>
    </source>
</evidence>
<dbReference type="EMBL" id="PEXV01000037">
    <property type="protein sequence ID" value="PIS41839.1"/>
    <property type="molecule type" value="Genomic_DNA"/>
</dbReference>
<accession>A0A2H0YU67</accession>
<evidence type="ECO:0000313" key="1">
    <source>
        <dbReference type="EMBL" id="PIS41839.1"/>
    </source>
</evidence>
<organism evidence="1 2">
    <name type="scientific">Candidatus Kerfeldbacteria bacterium CG08_land_8_20_14_0_20_42_7</name>
    <dbReference type="NCBI Taxonomy" id="2014245"/>
    <lineage>
        <taxon>Bacteria</taxon>
        <taxon>Candidatus Kerfeldiibacteriota</taxon>
    </lineage>
</organism>
<sequence>WLIQNGKRYGFLSRIAFLTRGFDFKNIIVLPLQGVLAYEQGGDIQFPNLSFVKAKNGDLYFLNGVTKEPVSASVKKDFIDSGLLYEQEIIIPESEREYNALNSMPTGDALESPSKVEYPTGVLLQDISTGAIGYVKDSVMHMLHSKDILYTQFPNRTWVRVSHNEFLSFKRGAAMKLKDGTLVRSPKYGMGVYIISNGYRRPITSRDLFDGLGFKMSNVIDTDDFTMELHPVGPPFDSAH</sequence>
<gene>
    <name evidence="1" type="ORF">COT25_00925</name>
</gene>
<dbReference type="Proteomes" id="UP000228711">
    <property type="component" value="Unassembled WGS sequence"/>
</dbReference>
<comment type="caution">
    <text evidence="1">The sequence shown here is derived from an EMBL/GenBank/DDBJ whole genome shotgun (WGS) entry which is preliminary data.</text>
</comment>
<protein>
    <submittedName>
        <fullName evidence="1">Uncharacterized protein</fullName>
    </submittedName>
</protein>
<dbReference type="AlphaFoldDB" id="A0A2H0YU67"/>
<feature type="non-terminal residue" evidence="1">
    <location>
        <position position="1"/>
    </location>
</feature>
<name>A0A2H0YU67_9BACT</name>
<proteinExistence type="predicted"/>